<gene>
    <name evidence="2" type="primary">LOC105430888</name>
</gene>
<evidence type="ECO:0000313" key="1">
    <source>
        <dbReference type="Proteomes" id="UP000504615"/>
    </source>
</evidence>
<proteinExistence type="predicted"/>
<accession>A0A6I9WJJ7</accession>
<sequence>MLASRKLMLTSKGPQEQWITSRKPVKGCYCYSEMNKMHVKSPRNQHKSASCPYHCKSEFKFRSIREIDDKVTLPSSSCEIFKRIQKINYTPRSQFLHNIQSKICELRDQGDHLWTCPQSSNYHRSLTSARMQNTFSDEKIILQNECKCVDEKQKTSISPTVSTNSIANEQNRSKRDDVDVCTLNKKTQVSPRKLSKSTRKTIKFRKQILDSSEKYKSKSSMQSKKTTQLCKQDCSYCRSELNKKIDDNKCENAEKQNLLEQRDRYLRHENDSAIEDFMDREIEDMRKFRQQNYFETHSSNHTLTSSKSKLLQQYLLNERLFPEPMDKIQRQNLMVTISPCTTTQRKRVHYFPRYVVQQEKSAYNTNYIRKRCQSCPLIGHAVDLGILKTRPPLNSLALKYQKRAL</sequence>
<dbReference type="KEGG" id="pbar:105430888"/>
<keyword evidence="1" id="KW-1185">Reference proteome</keyword>
<dbReference type="AlphaFoldDB" id="A0A6I9WJJ7"/>
<name>A0A6I9WJJ7_9HYME</name>
<dbReference type="OrthoDB" id="10002384at2759"/>
<protein>
    <submittedName>
        <fullName evidence="2">Uncharacterized protein LOC105430888</fullName>
    </submittedName>
</protein>
<dbReference type="RefSeq" id="XP_011642960.1">
    <property type="nucleotide sequence ID" value="XM_011644658.2"/>
</dbReference>
<dbReference type="Proteomes" id="UP000504615">
    <property type="component" value="Unplaced"/>
</dbReference>
<dbReference type="GeneID" id="105430888"/>
<reference evidence="2" key="1">
    <citation type="submission" date="2025-08" db="UniProtKB">
        <authorList>
            <consortium name="RefSeq"/>
        </authorList>
    </citation>
    <scope>IDENTIFICATION</scope>
</reference>
<organism evidence="1 2">
    <name type="scientific">Pogonomyrmex barbatus</name>
    <name type="common">red harvester ant</name>
    <dbReference type="NCBI Taxonomy" id="144034"/>
    <lineage>
        <taxon>Eukaryota</taxon>
        <taxon>Metazoa</taxon>
        <taxon>Ecdysozoa</taxon>
        <taxon>Arthropoda</taxon>
        <taxon>Hexapoda</taxon>
        <taxon>Insecta</taxon>
        <taxon>Pterygota</taxon>
        <taxon>Neoptera</taxon>
        <taxon>Endopterygota</taxon>
        <taxon>Hymenoptera</taxon>
        <taxon>Apocrita</taxon>
        <taxon>Aculeata</taxon>
        <taxon>Formicoidea</taxon>
        <taxon>Formicidae</taxon>
        <taxon>Myrmicinae</taxon>
        <taxon>Pogonomyrmex</taxon>
    </lineage>
</organism>
<evidence type="ECO:0000313" key="2">
    <source>
        <dbReference type="RefSeq" id="XP_011642960.1"/>
    </source>
</evidence>